<dbReference type="InterPro" id="IPR027417">
    <property type="entry name" value="P-loop_NTPase"/>
</dbReference>
<dbReference type="EMBL" id="FOKQ01000001">
    <property type="protein sequence ID" value="SFB66475.1"/>
    <property type="molecule type" value="Genomic_DNA"/>
</dbReference>
<dbReference type="GO" id="GO:0016887">
    <property type="term" value="F:ATP hydrolysis activity"/>
    <property type="evidence" value="ECO:0007669"/>
    <property type="project" value="InterPro"/>
</dbReference>
<dbReference type="GO" id="GO:0005524">
    <property type="term" value="F:ATP binding"/>
    <property type="evidence" value="ECO:0007669"/>
    <property type="project" value="InterPro"/>
</dbReference>
<dbReference type="CDD" id="cd00009">
    <property type="entry name" value="AAA"/>
    <property type="match status" value="1"/>
</dbReference>
<evidence type="ECO:0000259" key="1">
    <source>
        <dbReference type="Pfam" id="PF07726"/>
    </source>
</evidence>
<dbReference type="SUPFAM" id="SSF52540">
    <property type="entry name" value="P-loop containing nucleoside triphosphate hydrolases"/>
    <property type="match status" value="1"/>
</dbReference>
<reference evidence="2 3" key="1">
    <citation type="submission" date="2016-10" db="EMBL/GenBank/DDBJ databases">
        <authorList>
            <person name="de Groot N.N."/>
        </authorList>
    </citation>
    <scope>NUCLEOTIDE SEQUENCE [LARGE SCALE GENOMIC DNA]</scope>
    <source>
        <strain evidence="2 3">AR67</strain>
    </source>
</reference>
<gene>
    <name evidence="2" type="ORF">SAMN02910406_00079</name>
</gene>
<dbReference type="Gene3D" id="3.40.50.300">
    <property type="entry name" value="P-loop containing nucleotide triphosphate hydrolases"/>
    <property type="match status" value="1"/>
</dbReference>
<proteinExistence type="predicted"/>
<evidence type="ECO:0000313" key="2">
    <source>
        <dbReference type="EMBL" id="SFB66475.1"/>
    </source>
</evidence>
<dbReference type="InterPro" id="IPR011703">
    <property type="entry name" value="ATPase_AAA-3"/>
</dbReference>
<accession>A0A1I1CUV0</accession>
<name>A0A1I1CUV0_RUMAL</name>
<feature type="domain" description="ATPase AAA-3" evidence="1">
    <location>
        <begin position="41"/>
        <end position="178"/>
    </location>
</feature>
<dbReference type="RefSeq" id="WP_074959518.1">
    <property type="nucleotide sequence ID" value="NZ_FOKQ01000001.1"/>
</dbReference>
<organism evidence="2 3">
    <name type="scientific">Ruminococcus albus</name>
    <dbReference type="NCBI Taxonomy" id="1264"/>
    <lineage>
        <taxon>Bacteria</taxon>
        <taxon>Bacillati</taxon>
        <taxon>Bacillota</taxon>
        <taxon>Clostridia</taxon>
        <taxon>Eubacteriales</taxon>
        <taxon>Oscillospiraceae</taxon>
        <taxon>Ruminococcus</taxon>
    </lineage>
</organism>
<dbReference type="Proteomes" id="UP000182192">
    <property type="component" value="Unassembled WGS sequence"/>
</dbReference>
<dbReference type="OrthoDB" id="9808317at2"/>
<sequence length="370" mass="41278">MTEIKTSSMTVQSVDGMVKQLAAAYSSVINAGLPVRLIPSVMLWGAPGVGKSQGVRQLAERIEVTTGKSVIITDVRLLLFNPIDLRGIPTVNAERTLAIWLRPKIFQMDESEDVINILFLDEISAAPQSVQAAAYQITLDRTVGEHKLPENCIVIAAGNRVTDKSVTYKMPRALANRLCHFEIEHSFESWKHWAIASGINSKVLGFLTFSQSSLMSDNTDDGLAFTTPRTWEMVSTLLNVVSDDIESIFPMIAGCIGIGKALEFRSWCRVFDELPDIDGIFSGKMPDVPKNTDALYALTAEMTARACRCKEDMERIANSVRYAKKLPPEFAAMLLRDYMAFEDGFRLKLMCIPEFTEWLQKNGRFFTDAK</sequence>
<protein>
    <submittedName>
        <fullName evidence="2">ATPase family associated with various cellular activities (AAA)</fullName>
    </submittedName>
</protein>
<dbReference type="AlphaFoldDB" id="A0A1I1CUV0"/>
<dbReference type="Pfam" id="PF07726">
    <property type="entry name" value="AAA_3"/>
    <property type="match status" value="1"/>
</dbReference>
<evidence type="ECO:0000313" key="3">
    <source>
        <dbReference type="Proteomes" id="UP000182192"/>
    </source>
</evidence>